<keyword evidence="6 12" id="KW-0418">Kinase</keyword>
<keyword evidence="9" id="KW-0829">Tyrosine-protein kinase</keyword>
<organism evidence="13">
    <name type="scientific">Camponotus floridanus</name>
    <name type="common">Florida carpenter ant</name>
    <dbReference type="NCBI Taxonomy" id="104421"/>
    <lineage>
        <taxon>Eukaryota</taxon>
        <taxon>Metazoa</taxon>
        <taxon>Ecdysozoa</taxon>
        <taxon>Arthropoda</taxon>
        <taxon>Hexapoda</taxon>
        <taxon>Insecta</taxon>
        <taxon>Pterygota</taxon>
        <taxon>Neoptera</taxon>
        <taxon>Endopterygota</taxon>
        <taxon>Hymenoptera</taxon>
        <taxon>Apocrita</taxon>
        <taxon>Aculeata</taxon>
        <taxon>Formicoidea</taxon>
        <taxon>Formicidae</taxon>
        <taxon>Formicinae</taxon>
        <taxon>Camponotus</taxon>
    </lineage>
</organism>
<keyword evidence="3" id="KW-0597">Phosphoprotein</keyword>
<dbReference type="FunFam" id="1.10.510.10:FF:001512">
    <property type="entry name" value="Receptor tyrosine-protein kinase erbB-2"/>
    <property type="match status" value="1"/>
</dbReference>
<dbReference type="STRING" id="104421.E1ZZD2"/>
<dbReference type="SMART" id="SM00219">
    <property type="entry name" value="TyrKc"/>
    <property type="match status" value="1"/>
</dbReference>
<evidence type="ECO:0000256" key="3">
    <source>
        <dbReference type="ARBA" id="ARBA00022553"/>
    </source>
</evidence>
<evidence type="ECO:0000256" key="7">
    <source>
        <dbReference type="ARBA" id="ARBA00022840"/>
    </source>
</evidence>
<evidence type="ECO:0000313" key="12">
    <source>
        <dbReference type="EMBL" id="EFN73457.1"/>
    </source>
</evidence>
<dbReference type="InterPro" id="IPR000719">
    <property type="entry name" value="Prot_kinase_dom"/>
</dbReference>
<dbReference type="OMA" id="WNTADTR"/>
<dbReference type="GO" id="GO:0012505">
    <property type="term" value="C:endomembrane system"/>
    <property type="evidence" value="ECO:0007669"/>
    <property type="project" value="UniProtKB-SubCell"/>
</dbReference>
<evidence type="ECO:0000256" key="9">
    <source>
        <dbReference type="ARBA" id="ARBA00023137"/>
    </source>
</evidence>
<feature type="domain" description="Protein kinase" evidence="11">
    <location>
        <begin position="1"/>
        <end position="198"/>
    </location>
</feature>
<dbReference type="PROSITE" id="PS00109">
    <property type="entry name" value="PROTEIN_KINASE_TYR"/>
    <property type="match status" value="1"/>
</dbReference>
<keyword evidence="4" id="KW-0808">Transferase</keyword>
<dbReference type="InParanoid" id="E1ZZD2"/>
<dbReference type="Proteomes" id="UP000000311">
    <property type="component" value="Unassembled WGS sequence"/>
</dbReference>
<dbReference type="InterPro" id="IPR050122">
    <property type="entry name" value="RTK"/>
</dbReference>
<dbReference type="GO" id="GO:0051130">
    <property type="term" value="P:positive regulation of cellular component organization"/>
    <property type="evidence" value="ECO:0007669"/>
    <property type="project" value="UniProtKB-ARBA"/>
</dbReference>
<dbReference type="GO" id="GO:0005886">
    <property type="term" value="C:plasma membrane"/>
    <property type="evidence" value="ECO:0007669"/>
    <property type="project" value="TreeGrafter"/>
</dbReference>
<dbReference type="OrthoDB" id="65481at2759"/>
<dbReference type="PROSITE" id="PS50011">
    <property type="entry name" value="PROTEIN_KINASE_DOM"/>
    <property type="match status" value="1"/>
</dbReference>
<dbReference type="GO" id="GO:0007169">
    <property type="term" value="P:cell surface receptor protein tyrosine kinase signaling pathway"/>
    <property type="evidence" value="ECO:0007669"/>
    <property type="project" value="TreeGrafter"/>
</dbReference>
<sequence length="204" mass="23841">METDDLLKHLRDCRNLEASDSHALRLQDLFAMCEDVARGCCYLEELRFVHRDLACRNCLVSSINRENRVIKIGDFRLARDIYKDCYYSMRGEDLFPVRWMAPESLIFEIFSSQSDVWSFGVLMWEITSLGEQPYIAKTNEEVINYVRAGGRLPITLNCPSILYQLMLRRWNTADTRPNFEFCLNNIIALRENIEDALLKPVDTI</sequence>
<dbReference type="GO" id="GO:0048468">
    <property type="term" value="P:cell development"/>
    <property type="evidence" value="ECO:0007669"/>
    <property type="project" value="UniProtKB-ARBA"/>
</dbReference>
<dbReference type="InterPro" id="IPR011009">
    <property type="entry name" value="Kinase-like_dom_sf"/>
</dbReference>
<dbReference type="PANTHER" id="PTHR24416">
    <property type="entry name" value="TYROSINE-PROTEIN KINASE RECEPTOR"/>
    <property type="match status" value="1"/>
</dbReference>
<evidence type="ECO:0000256" key="4">
    <source>
        <dbReference type="ARBA" id="ARBA00022679"/>
    </source>
</evidence>
<evidence type="ECO:0000256" key="1">
    <source>
        <dbReference type="ARBA" id="ARBA00004308"/>
    </source>
</evidence>
<evidence type="ECO:0000256" key="2">
    <source>
        <dbReference type="ARBA" id="ARBA00011902"/>
    </source>
</evidence>
<dbReference type="InterPro" id="IPR020635">
    <property type="entry name" value="Tyr_kinase_cat_dom"/>
</dbReference>
<evidence type="ECO:0000256" key="5">
    <source>
        <dbReference type="ARBA" id="ARBA00022741"/>
    </source>
</evidence>
<dbReference type="Pfam" id="PF07714">
    <property type="entry name" value="PK_Tyr_Ser-Thr"/>
    <property type="match status" value="1"/>
</dbReference>
<dbReference type="GO" id="GO:0043235">
    <property type="term" value="C:receptor complex"/>
    <property type="evidence" value="ECO:0007669"/>
    <property type="project" value="TreeGrafter"/>
</dbReference>
<dbReference type="PRINTS" id="PR00109">
    <property type="entry name" value="TYRKINASE"/>
</dbReference>
<dbReference type="SUPFAM" id="SSF56112">
    <property type="entry name" value="Protein kinase-like (PK-like)"/>
    <property type="match status" value="1"/>
</dbReference>
<evidence type="ECO:0000313" key="13">
    <source>
        <dbReference type="Proteomes" id="UP000000311"/>
    </source>
</evidence>
<reference evidence="12 13" key="1">
    <citation type="journal article" date="2010" name="Science">
        <title>Genomic comparison of the ants Camponotus floridanus and Harpegnathos saltator.</title>
        <authorList>
            <person name="Bonasio R."/>
            <person name="Zhang G."/>
            <person name="Ye C."/>
            <person name="Mutti N.S."/>
            <person name="Fang X."/>
            <person name="Qin N."/>
            <person name="Donahue G."/>
            <person name="Yang P."/>
            <person name="Li Q."/>
            <person name="Li C."/>
            <person name="Zhang P."/>
            <person name="Huang Z."/>
            <person name="Berger S.L."/>
            <person name="Reinberg D."/>
            <person name="Wang J."/>
            <person name="Liebig J."/>
        </authorList>
    </citation>
    <scope>NUCLEOTIDE SEQUENCE [LARGE SCALE GENOMIC DNA]</scope>
    <source>
        <strain evidence="13">C129</strain>
    </source>
</reference>
<evidence type="ECO:0000256" key="10">
    <source>
        <dbReference type="ARBA" id="ARBA00051243"/>
    </source>
</evidence>
<comment type="subcellular location">
    <subcellularLocation>
        <location evidence="1">Endomembrane system</location>
    </subcellularLocation>
</comment>
<gene>
    <name evidence="12" type="ORF">EAG_04932</name>
</gene>
<keyword evidence="8" id="KW-0472">Membrane</keyword>
<dbReference type="GO" id="GO:0050793">
    <property type="term" value="P:regulation of developmental process"/>
    <property type="evidence" value="ECO:0007669"/>
    <property type="project" value="UniProtKB-ARBA"/>
</dbReference>
<accession>E1ZZD2</accession>
<dbReference type="EC" id="2.7.10.1" evidence="2"/>
<proteinExistence type="predicted"/>
<dbReference type="GO" id="GO:0004714">
    <property type="term" value="F:transmembrane receptor protein tyrosine kinase activity"/>
    <property type="evidence" value="ECO:0007669"/>
    <property type="project" value="UniProtKB-EC"/>
</dbReference>
<dbReference type="Gene3D" id="1.10.510.10">
    <property type="entry name" value="Transferase(Phosphotransferase) domain 1"/>
    <property type="match status" value="1"/>
</dbReference>
<protein>
    <recommendedName>
        <fullName evidence="2">receptor protein-tyrosine kinase</fullName>
        <ecNumber evidence="2">2.7.10.1</ecNumber>
    </recommendedName>
</protein>
<keyword evidence="13" id="KW-1185">Reference proteome</keyword>
<dbReference type="EMBL" id="GL435328">
    <property type="protein sequence ID" value="EFN73457.1"/>
    <property type="molecule type" value="Genomic_DNA"/>
</dbReference>
<dbReference type="GO" id="GO:0005524">
    <property type="term" value="F:ATP binding"/>
    <property type="evidence" value="ECO:0007669"/>
    <property type="project" value="UniProtKB-KW"/>
</dbReference>
<evidence type="ECO:0000256" key="6">
    <source>
        <dbReference type="ARBA" id="ARBA00022777"/>
    </source>
</evidence>
<dbReference type="GO" id="GO:0030182">
    <property type="term" value="P:neuron differentiation"/>
    <property type="evidence" value="ECO:0007669"/>
    <property type="project" value="UniProtKB-ARBA"/>
</dbReference>
<name>E1ZZD2_CAMFO</name>
<dbReference type="PANTHER" id="PTHR24416:SF527">
    <property type="entry name" value="PROTO-ONCOGENE TYROSINE-PROTEIN KINASE ROS"/>
    <property type="match status" value="1"/>
</dbReference>
<dbReference type="GO" id="GO:0032006">
    <property type="term" value="P:regulation of TOR signaling"/>
    <property type="evidence" value="ECO:0007669"/>
    <property type="project" value="TreeGrafter"/>
</dbReference>
<comment type="catalytic activity">
    <reaction evidence="10">
        <text>L-tyrosyl-[protein] + ATP = O-phospho-L-tyrosyl-[protein] + ADP + H(+)</text>
        <dbReference type="Rhea" id="RHEA:10596"/>
        <dbReference type="Rhea" id="RHEA-COMP:10136"/>
        <dbReference type="Rhea" id="RHEA-COMP:20101"/>
        <dbReference type="ChEBI" id="CHEBI:15378"/>
        <dbReference type="ChEBI" id="CHEBI:30616"/>
        <dbReference type="ChEBI" id="CHEBI:46858"/>
        <dbReference type="ChEBI" id="CHEBI:61978"/>
        <dbReference type="ChEBI" id="CHEBI:456216"/>
        <dbReference type="EC" id="2.7.10.1"/>
    </reaction>
</comment>
<evidence type="ECO:0000259" key="11">
    <source>
        <dbReference type="PROSITE" id="PS50011"/>
    </source>
</evidence>
<dbReference type="InterPro" id="IPR001245">
    <property type="entry name" value="Ser-Thr/Tyr_kinase_cat_dom"/>
</dbReference>
<keyword evidence="5" id="KW-0547">Nucleotide-binding</keyword>
<evidence type="ECO:0000256" key="8">
    <source>
        <dbReference type="ARBA" id="ARBA00023136"/>
    </source>
</evidence>
<keyword evidence="7" id="KW-0067">ATP-binding</keyword>
<dbReference type="InterPro" id="IPR008266">
    <property type="entry name" value="Tyr_kinase_AS"/>
</dbReference>
<dbReference type="AlphaFoldDB" id="E1ZZD2"/>